<evidence type="ECO:0000256" key="5">
    <source>
        <dbReference type="ARBA" id="ARBA00022840"/>
    </source>
</evidence>
<keyword evidence="2 7" id="KW-0808">Transferase</keyword>
<organism evidence="7">
    <name type="scientific">bioreactor metagenome</name>
    <dbReference type="NCBI Taxonomy" id="1076179"/>
    <lineage>
        <taxon>unclassified sequences</taxon>
        <taxon>metagenomes</taxon>
        <taxon>ecological metagenomes</taxon>
    </lineage>
</organism>
<dbReference type="Pfam" id="PF00294">
    <property type="entry name" value="PfkB"/>
    <property type="match status" value="1"/>
</dbReference>
<dbReference type="Gene3D" id="3.40.1190.20">
    <property type="match status" value="1"/>
</dbReference>
<dbReference type="SUPFAM" id="SSF53613">
    <property type="entry name" value="Ribokinase-like"/>
    <property type="match status" value="1"/>
</dbReference>
<proteinExistence type="inferred from homology"/>
<dbReference type="GO" id="GO:0005829">
    <property type="term" value="C:cytosol"/>
    <property type="evidence" value="ECO:0007669"/>
    <property type="project" value="TreeGrafter"/>
</dbReference>
<evidence type="ECO:0000256" key="3">
    <source>
        <dbReference type="ARBA" id="ARBA00022741"/>
    </source>
</evidence>
<feature type="domain" description="Carbohydrate kinase PfkB" evidence="6">
    <location>
        <begin position="17"/>
        <end position="243"/>
    </location>
</feature>
<dbReference type="GO" id="GO:0005524">
    <property type="term" value="F:ATP binding"/>
    <property type="evidence" value="ECO:0007669"/>
    <property type="project" value="UniProtKB-KW"/>
</dbReference>
<reference evidence="7" key="1">
    <citation type="submission" date="2019-08" db="EMBL/GenBank/DDBJ databases">
        <authorList>
            <person name="Kucharzyk K."/>
            <person name="Murdoch R.W."/>
            <person name="Higgins S."/>
            <person name="Loffler F."/>
        </authorList>
    </citation>
    <scope>NUCLEOTIDE SEQUENCE</scope>
</reference>
<keyword evidence="4 7" id="KW-0418">Kinase</keyword>
<dbReference type="PANTHER" id="PTHR46566">
    <property type="entry name" value="1-PHOSPHOFRUCTOKINASE-RELATED"/>
    <property type="match status" value="1"/>
</dbReference>
<comment type="caution">
    <text evidence="7">The sequence shown here is derived from an EMBL/GenBank/DDBJ whole genome shotgun (WGS) entry which is preliminary data.</text>
</comment>
<evidence type="ECO:0000256" key="1">
    <source>
        <dbReference type="ARBA" id="ARBA00010688"/>
    </source>
</evidence>
<evidence type="ECO:0000256" key="2">
    <source>
        <dbReference type="ARBA" id="ARBA00022679"/>
    </source>
</evidence>
<dbReference type="GO" id="GO:0009024">
    <property type="term" value="F:tagatose-6-phosphate kinase activity"/>
    <property type="evidence" value="ECO:0007669"/>
    <property type="project" value="UniProtKB-EC"/>
</dbReference>
<dbReference type="PIRSF" id="PIRSF000535">
    <property type="entry name" value="1PFK/6PFK/LacC"/>
    <property type="match status" value="1"/>
</dbReference>
<dbReference type="GO" id="GO:0008443">
    <property type="term" value="F:phosphofructokinase activity"/>
    <property type="evidence" value="ECO:0007669"/>
    <property type="project" value="TreeGrafter"/>
</dbReference>
<protein>
    <submittedName>
        <fullName evidence="7">Tagatose-6-phosphate kinase</fullName>
        <ecNumber evidence="7">2.7.1.144</ecNumber>
    </submittedName>
</protein>
<gene>
    <name evidence="7" type="primary">lacC_16</name>
    <name evidence="7" type="ORF">SDC9_143086</name>
</gene>
<keyword evidence="5" id="KW-0067">ATP-binding</keyword>
<dbReference type="EMBL" id="VSSQ01042363">
    <property type="protein sequence ID" value="MPM95930.1"/>
    <property type="molecule type" value="Genomic_DNA"/>
</dbReference>
<dbReference type="EC" id="2.7.1.144" evidence="7"/>
<sequence length="266" mass="29012">MKILGENSKAFGISHGKIGQKIIDMLRKFDVDVHFTHKDNFDSRTNYLLVEENGNCTVVAEKGVQISDADFQDMLLNMKNEIQNNDYLVLSGDASNYSDSTVYNKILTELKDKNLKVFLDTSGDSLKKCIKESPFLIKPNLDELSSLCGRTLTCNDDDILSAIDSLEPYNIEIIAVSLGSAGSIIKTPDGIYKATPPKVNVVNTIGCGDCFLSGLIFGISKNMTTTYMIQLATAASAATAESSMSVGFELSRALELIPLVTVSKIR</sequence>
<dbReference type="InterPro" id="IPR029056">
    <property type="entry name" value="Ribokinase-like"/>
</dbReference>
<comment type="similarity">
    <text evidence="1">Belongs to the carbohydrate kinase PfkB family.</text>
</comment>
<evidence type="ECO:0000256" key="4">
    <source>
        <dbReference type="ARBA" id="ARBA00022777"/>
    </source>
</evidence>
<accession>A0A645E2D2</accession>
<evidence type="ECO:0000313" key="7">
    <source>
        <dbReference type="EMBL" id="MPM95930.1"/>
    </source>
</evidence>
<evidence type="ECO:0000259" key="6">
    <source>
        <dbReference type="Pfam" id="PF00294"/>
    </source>
</evidence>
<dbReference type="InterPro" id="IPR011611">
    <property type="entry name" value="PfkB_dom"/>
</dbReference>
<dbReference type="InterPro" id="IPR017583">
    <property type="entry name" value="Tagatose/fructose_Pkinase"/>
</dbReference>
<keyword evidence="3" id="KW-0547">Nucleotide-binding</keyword>
<dbReference type="PANTHER" id="PTHR46566:SF1">
    <property type="entry name" value="1-PHOSPHOFRUCTOKINASE"/>
    <property type="match status" value="1"/>
</dbReference>
<dbReference type="AlphaFoldDB" id="A0A645E2D2"/>
<name>A0A645E2D2_9ZZZZ</name>